<reference evidence="10" key="2">
    <citation type="submission" date="2020-04" db="EMBL/GenBank/DDBJ databases">
        <authorList>
            <person name="Santos R.A.C."/>
            <person name="Steenwyk J.L."/>
            <person name="Rivero-Menendez O."/>
            <person name="Mead M.E."/>
            <person name="Silva L.P."/>
            <person name="Bastos R.W."/>
            <person name="Alastruey-Izquierdo A."/>
            <person name="Goldman G.H."/>
            <person name="Rokas A."/>
        </authorList>
    </citation>
    <scope>NUCLEOTIDE SEQUENCE</scope>
    <source>
        <strain evidence="10">CNM-CM8927</strain>
    </source>
</reference>
<dbReference type="PROSITE" id="PS51891">
    <property type="entry name" value="CENP_V_GFA"/>
    <property type="match status" value="1"/>
</dbReference>
<dbReference type="GO" id="GO:0008270">
    <property type="term" value="F:zinc ion binding"/>
    <property type="evidence" value="ECO:0007669"/>
    <property type="project" value="UniProtKB-KW"/>
</dbReference>
<evidence type="ECO:0000256" key="4">
    <source>
        <dbReference type="ARBA" id="ARBA00022833"/>
    </source>
</evidence>
<evidence type="ECO:0000256" key="7">
    <source>
        <dbReference type="SAM" id="MobiDB-lite"/>
    </source>
</evidence>
<dbReference type="PANTHER" id="PTHR33337:SF33">
    <property type="entry name" value="CENP-V_GFA DOMAIN-CONTAINING PROTEIN"/>
    <property type="match status" value="1"/>
</dbReference>
<dbReference type="Gene3D" id="6.10.140.2220">
    <property type="match status" value="1"/>
</dbReference>
<dbReference type="PROSITE" id="PS01360">
    <property type="entry name" value="ZF_MYND_1"/>
    <property type="match status" value="1"/>
</dbReference>
<feature type="domain" description="MYND-type" evidence="8">
    <location>
        <begin position="702"/>
        <end position="738"/>
    </location>
</feature>
<evidence type="ECO:0000313" key="10">
    <source>
        <dbReference type="EMBL" id="KAF4207064.1"/>
    </source>
</evidence>
<evidence type="ECO:0000256" key="2">
    <source>
        <dbReference type="ARBA" id="ARBA00022723"/>
    </source>
</evidence>
<reference evidence="10" key="1">
    <citation type="journal article" date="2020" name="bioRxiv">
        <title>Genomic and phenotypic heterogeneity of clinical isolates of the human pathogens Aspergillus fumigatus, Aspergillus lentulus and Aspergillus fumigatiaffinis.</title>
        <authorList>
            <person name="dos Santos R.A.C."/>
            <person name="Steenwyk J.L."/>
            <person name="Rivero-Menendez O."/>
            <person name="Mead M.E."/>
            <person name="Silva L.P."/>
            <person name="Bastos R.W."/>
            <person name="Alastruey-Izquierdo A."/>
            <person name="Goldman G.H."/>
            <person name="Rokas A."/>
        </authorList>
    </citation>
    <scope>NUCLEOTIDE SEQUENCE</scope>
    <source>
        <strain evidence="10">CNM-CM8927</strain>
    </source>
</reference>
<dbReference type="InterPro" id="IPR011057">
    <property type="entry name" value="Mss4-like_sf"/>
</dbReference>
<evidence type="ECO:0000259" key="8">
    <source>
        <dbReference type="PROSITE" id="PS50865"/>
    </source>
</evidence>
<dbReference type="Gene3D" id="3.90.1590.10">
    <property type="entry name" value="glutathione-dependent formaldehyde- activating enzyme (gfa)"/>
    <property type="match status" value="1"/>
</dbReference>
<dbReference type="InterPro" id="IPR027796">
    <property type="entry name" value="OTT_1508_deam-like"/>
</dbReference>
<feature type="region of interest" description="Disordered" evidence="7">
    <location>
        <begin position="65"/>
        <end position="89"/>
    </location>
</feature>
<gene>
    <name evidence="10" type="ORF">CNMCM8927_003897</name>
</gene>
<dbReference type="AlphaFoldDB" id="A0AAN6BQX0"/>
<dbReference type="SUPFAM" id="SSF51316">
    <property type="entry name" value="Mss4-like"/>
    <property type="match status" value="1"/>
</dbReference>
<dbReference type="InterPro" id="IPR002893">
    <property type="entry name" value="Znf_MYND"/>
</dbReference>
<accession>A0AAN6BQX0</accession>
<keyword evidence="2" id="KW-0479">Metal-binding</keyword>
<keyword evidence="3 6" id="KW-0863">Zinc-finger</keyword>
<evidence type="ECO:0000256" key="5">
    <source>
        <dbReference type="ARBA" id="ARBA00023239"/>
    </source>
</evidence>
<organism evidence="10 11">
    <name type="scientific">Aspergillus lentulus</name>
    <dbReference type="NCBI Taxonomy" id="293939"/>
    <lineage>
        <taxon>Eukaryota</taxon>
        <taxon>Fungi</taxon>
        <taxon>Dikarya</taxon>
        <taxon>Ascomycota</taxon>
        <taxon>Pezizomycotina</taxon>
        <taxon>Eurotiomycetes</taxon>
        <taxon>Eurotiomycetidae</taxon>
        <taxon>Eurotiales</taxon>
        <taxon>Aspergillaceae</taxon>
        <taxon>Aspergillus</taxon>
        <taxon>Aspergillus subgen. Fumigati</taxon>
    </lineage>
</organism>
<evidence type="ECO:0008006" key="12">
    <source>
        <dbReference type="Google" id="ProtNLM"/>
    </source>
</evidence>
<dbReference type="GO" id="GO:0016846">
    <property type="term" value="F:carbon-sulfur lyase activity"/>
    <property type="evidence" value="ECO:0007669"/>
    <property type="project" value="InterPro"/>
</dbReference>
<dbReference type="PANTHER" id="PTHR33337">
    <property type="entry name" value="GFA DOMAIN-CONTAINING PROTEIN"/>
    <property type="match status" value="1"/>
</dbReference>
<dbReference type="Proteomes" id="UP000649114">
    <property type="component" value="Unassembled WGS sequence"/>
</dbReference>
<comment type="caution">
    <text evidence="10">The sequence shown here is derived from an EMBL/GenBank/DDBJ whole genome shotgun (WGS) entry which is preliminary data.</text>
</comment>
<keyword evidence="5" id="KW-0456">Lyase</keyword>
<evidence type="ECO:0000256" key="1">
    <source>
        <dbReference type="ARBA" id="ARBA00005495"/>
    </source>
</evidence>
<dbReference type="PROSITE" id="PS50865">
    <property type="entry name" value="ZF_MYND_2"/>
    <property type="match status" value="1"/>
</dbReference>
<evidence type="ECO:0000256" key="3">
    <source>
        <dbReference type="ARBA" id="ARBA00022771"/>
    </source>
</evidence>
<dbReference type="Pfam" id="PF14441">
    <property type="entry name" value="OTT_1508_deam"/>
    <property type="match status" value="1"/>
</dbReference>
<feature type="domain" description="CENP-V/GFA" evidence="9">
    <location>
        <begin position="13"/>
        <end position="123"/>
    </location>
</feature>
<dbReference type="InterPro" id="IPR006913">
    <property type="entry name" value="CENP-V/GFA"/>
</dbReference>
<dbReference type="EMBL" id="JAAAPU010000022">
    <property type="protein sequence ID" value="KAF4207064.1"/>
    <property type="molecule type" value="Genomic_DNA"/>
</dbReference>
<dbReference type="Pfam" id="PF01753">
    <property type="entry name" value="zf-MYND"/>
    <property type="match status" value="1"/>
</dbReference>
<dbReference type="SUPFAM" id="SSF144232">
    <property type="entry name" value="HIT/MYND zinc finger-like"/>
    <property type="match status" value="1"/>
</dbReference>
<evidence type="ECO:0000313" key="11">
    <source>
        <dbReference type="Proteomes" id="UP000649114"/>
    </source>
</evidence>
<keyword evidence="4" id="KW-0862">Zinc</keyword>
<dbReference type="Pfam" id="PF04828">
    <property type="entry name" value="GFA"/>
    <property type="match status" value="1"/>
</dbReference>
<sequence>MASNTPENSPFPMKGGCACGLIRYRLETQPLIVHCCHCTSCQRETGTAFALNAVIEATRVTLLPSSTPTVPASAESPAKPAGPTITHENPDQIIEPELILTPSESGKGQTIARCPKCLVAIWSNYAGAGPICRFVRVGTLDEAWRVGPDVHIYTRTATPLLPLSVLAHPNLNPNPFTVLRKCTPLLGDIGESEAWFIANLQCNYACRKNGRNVGGCDMAAYTAAGKEVDDEDGEDFDDDVDQDFISADAQPLSTNSDILRQKFLDCVCELLSHTKGGKFVTAAALREKENGVEVDIARNNGLDADDDEEYLDSLKQFLAMQARELPHPALAEYSHTFLKTTITYSRTRVDAQGEAVAQLLRGTLFRPLQRSIAREYTVDTCLLGCCSAPLQPVFTHAESLVVQLLNFDHWSSGQDPSEQRQKMVELAAATVRSPQVTQGALERMLPSVDSHKVIRAWRVLARPLTNLRILSQIARLLPNFRNITFIPISRPAPVKLQSGQVPTIQEAWKSLGLSRGRGPNSGFPPALTGKSNKFRGSCCSELVTHCEIQLLTRYEAEPSLVPRLPYFGCSKKTCFLCESFLELSPLNIRTRGRHGQCHPLWAIQPCDSEDARQRLKHLCKIVKQKIKARRNPRHNPPPVAIQQSSAVSELKSADILEHVRQSKNLEVVAQQARELREKRRILLDPRSVGPPSIWYRDLRTLCVMCQWPCARRCTRCLSSWYCSKRCQSVDWPSHKLLCSRYRNFLASRPSEDHWLGIWFPRDTARPKLIWAPIYSPEWGFHFPSFDPYLGLNHGLLFTIPFVENKRRTLELDHHLTIYYRDYDTVTNKSVHAAVEACPGMSTSYNMLGEYVVMSGQYGSHTGTADHAFKDMTLADFRHALDWFSTCFDETVREIPSGGSSVLAVQVSSPLKQHSSGRNLFTSVAIDRDFPSTSNVSPLSQALGLPIRVCQLDPRADLTDEPSEEETSWTNPYTQILMTEIDPESDNWGNTRRHVDIHGSVLLRRLDEEDLDLATAEHMCFYCLEVLKPLFDKALSGEVSRQDVLDEITLEKATEWKPIDAYTRVTGEQQRPQRGFVRRM</sequence>
<name>A0AAN6BQX0_ASPLE</name>
<evidence type="ECO:0000259" key="9">
    <source>
        <dbReference type="PROSITE" id="PS51891"/>
    </source>
</evidence>
<proteinExistence type="inferred from homology"/>
<protein>
    <recommendedName>
        <fullName evidence="12">Suppressor of anucleate metulae protein B</fullName>
    </recommendedName>
</protein>
<comment type="similarity">
    <text evidence="1">Belongs to the Gfa family.</text>
</comment>
<evidence type="ECO:0000256" key="6">
    <source>
        <dbReference type="PROSITE-ProRule" id="PRU00134"/>
    </source>
</evidence>